<evidence type="ECO:0000313" key="4">
    <source>
        <dbReference type="Proteomes" id="UP000198870"/>
    </source>
</evidence>
<dbReference type="EMBL" id="FMUX01000002">
    <property type="protein sequence ID" value="SCX96826.1"/>
    <property type="molecule type" value="Genomic_DNA"/>
</dbReference>
<dbReference type="GO" id="GO:0016887">
    <property type="term" value="F:ATP hydrolysis activity"/>
    <property type="evidence" value="ECO:0007669"/>
    <property type="project" value="InterPro"/>
</dbReference>
<dbReference type="InterPro" id="IPR049945">
    <property type="entry name" value="AAA_22"/>
</dbReference>
<accession>A0A1G5C3B4</accession>
<dbReference type="STRING" id="419481.SAMN05216233_102346"/>
<protein>
    <submittedName>
        <fullName evidence="3">General secretion pathway protein A</fullName>
    </submittedName>
</protein>
<gene>
    <name evidence="3" type="ORF">SAMN05216233_102346</name>
</gene>
<organism evidence="3 4">
    <name type="scientific">Desulfoluna spongiiphila</name>
    <dbReference type="NCBI Taxonomy" id="419481"/>
    <lineage>
        <taxon>Bacteria</taxon>
        <taxon>Pseudomonadati</taxon>
        <taxon>Thermodesulfobacteriota</taxon>
        <taxon>Desulfobacteria</taxon>
        <taxon>Desulfobacterales</taxon>
        <taxon>Desulfolunaceae</taxon>
        <taxon>Desulfoluna</taxon>
    </lineage>
</organism>
<dbReference type="Pfam" id="PF13401">
    <property type="entry name" value="AAA_22"/>
    <property type="match status" value="1"/>
</dbReference>
<dbReference type="InterPro" id="IPR027417">
    <property type="entry name" value="P-loop_NTPase"/>
</dbReference>
<evidence type="ECO:0000256" key="1">
    <source>
        <dbReference type="SAM" id="MobiDB-lite"/>
    </source>
</evidence>
<proteinExistence type="predicted"/>
<evidence type="ECO:0000313" key="3">
    <source>
        <dbReference type="EMBL" id="SCX96826.1"/>
    </source>
</evidence>
<dbReference type="SUPFAM" id="SSF52540">
    <property type="entry name" value="P-loop containing nucleoside triphosphate hydrolases"/>
    <property type="match status" value="1"/>
</dbReference>
<name>A0A1G5C3B4_9BACT</name>
<feature type="compositionally biased region" description="Basic and acidic residues" evidence="1">
    <location>
        <begin position="277"/>
        <end position="287"/>
    </location>
</feature>
<feature type="domain" description="AAA+ ATPase" evidence="2">
    <location>
        <begin position="42"/>
        <end position="194"/>
    </location>
</feature>
<dbReference type="InterPro" id="IPR052026">
    <property type="entry name" value="ExeA_AAA_ATPase_DNA-bind"/>
</dbReference>
<dbReference type="InterPro" id="IPR003593">
    <property type="entry name" value="AAA+_ATPase"/>
</dbReference>
<evidence type="ECO:0000259" key="2">
    <source>
        <dbReference type="SMART" id="SM00382"/>
    </source>
</evidence>
<dbReference type="Gene3D" id="3.40.50.300">
    <property type="entry name" value="P-loop containing nucleotide triphosphate hydrolases"/>
    <property type="match status" value="1"/>
</dbReference>
<dbReference type="PANTHER" id="PTHR35894">
    <property type="entry name" value="GENERAL SECRETION PATHWAY PROTEIN A-RELATED"/>
    <property type="match status" value="1"/>
</dbReference>
<reference evidence="3 4" key="1">
    <citation type="submission" date="2016-10" db="EMBL/GenBank/DDBJ databases">
        <authorList>
            <person name="de Groot N.N."/>
        </authorList>
    </citation>
    <scope>NUCLEOTIDE SEQUENCE [LARGE SCALE GENOMIC DNA]</scope>
    <source>
        <strain evidence="3 4">AA1</strain>
    </source>
</reference>
<feature type="region of interest" description="Disordered" evidence="1">
    <location>
        <begin position="268"/>
        <end position="287"/>
    </location>
</feature>
<dbReference type="PANTHER" id="PTHR35894:SF5">
    <property type="entry name" value="MU-LIKE PROPHAGE FLUMU DNA TRANSPOSITION PROTEIN B"/>
    <property type="match status" value="1"/>
</dbReference>
<keyword evidence="4" id="KW-1185">Reference proteome</keyword>
<dbReference type="SMART" id="SM00382">
    <property type="entry name" value="AAA"/>
    <property type="match status" value="1"/>
</dbReference>
<dbReference type="AlphaFoldDB" id="A0A1G5C3B4"/>
<dbReference type="Proteomes" id="UP000198870">
    <property type="component" value="Unassembled WGS sequence"/>
</dbReference>
<sequence length="287" mass="32336">MYVKHYNLKTRPFEITADPEFLWLGEKHQEAYAMLRYGVLENKGILLLTGDVGAGKTTLIKALVKDLSGDIIHTTIPDPGVGVMDFYRFMARGFKMDASFSSKGQFITAFGAFLHESFNRRKIVLLIIDEAQRMSEKLLDDVRMLSNMERNGVKLLNIFFVGQAEFLDAIGKQKFRALRQRITLSYSIEPLGLEETYRYIASRLKKAGAEVNCFTKAAIKEIHEYSGGSPRMINLLCDMTMVVGFSKGVTRLEKQTVRDAGRKLPGITIPRKKAAKATRDDPREPAG</sequence>
<dbReference type="RefSeq" id="WP_175469506.1">
    <property type="nucleotide sequence ID" value="NZ_FMUX01000002.1"/>
</dbReference>